<dbReference type="Proteomes" id="UP000024332">
    <property type="component" value="Unassembled WGS sequence"/>
</dbReference>
<comment type="caution">
    <text evidence="4">The sequence shown here is derived from an EMBL/GenBank/DDBJ whole genome shotgun (WGS) entry which is preliminary data.</text>
</comment>
<protein>
    <submittedName>
        <fullName evidence="4">Cobalamin biosynthesis protein CbiG</fullName>
    </submittedName>
</protein>
<dbReference type="InterPro" id="IPR036518">
    <property type="entry name" value="CobE/GbiG_C_sf"/>
</dbReference>
<evidence type="ECO:0000313" key="5">
    <source>
        <dbReference type="Proteomes" id="UP000024332"/>
    </source>
</evidence>
<dbReference type="STRING" id="1160895.CM19_03595"/>
<dbReference type="InterPro" id="IPR052553">
    <property type="entry name" value="CbiG_hydrolase"/>
</dbReference>
<dbReference type="SUPFAM" id="SSF159664">
    <property type="entry name" value="CobE/GbiG C-terminal domain-like"/>
    <property type="match status" value="1"/>
</dbReference>
<dbReference type="PANTHER" id="PTHR37477:SF1">
    <property type="entry name" value="COBALT-PRECORRIN-5A HYDROLASE"/>
    <property type="match status" value="1"/>
</dbReference>
<dbReference type="PANTHER" id="PTHR37477">
    <property type="entry name" value="COBALT-PRECORRIN-5A HYDROLASE"/>
    <property type="match status" value="1"/>
</dbReference>
<keyword evidence="5" id="KW-1185">Reference proteome</keyword>
<dbReference type="EMBL" id="JFZT01000020">
    <property type="protein sequence ID" value="EZQ10697.1"/>
    <property type="molecule type" value="Genomic_DNA"/>
</dbReference>
<evidence type="ECO:0000259" key="1">
    <source>
        <dbReference type="Pfam" id="PF01890"/>
    </source>
</evidence>
<sequence>MIERFWRGVLILSVSEEGWKTAEDIREKIEKEFEVPVIHSSYNPKILENYWDCIDLVIFIMALEGSIRISCRFAKSKDKDPAVISIDDRSKFVIPILGGHWGSNDAAEDISRLIGSPAVITTASELQGIPSVERIASFIIAKVENPQELAKVNGAIVRGEKVCLNGIDLNLGDHFIKGDDCKYVISIGKAKGEHVIFLRPLNVAVGIGSKREVNVEGVWKELSARVKEMNIQDRVKVIGSVREEFKEIAHRLKAEFKVFSLEELKGFSSPCITPSGEKLKSLGVPGVSEAIALTLGGKSSRLILRKVKVGNYATLSFATIEGD</sequence>
<dbReference type="Gene3D" id="3.30.420.180">
    <property type="entry name" value="CobE/GbiG C-terminal domain"/>
    <property type="match status" value="1"/>
</dbReference>
<feature type="domain" description="Cobalamin synthesis G N-terminal" evidence="2">
    <location>
        <begin position="46"/>
        <end position="125"/>
    </location>
</feature>
<reference evidence="4 5" key="1">
    <citation type="submission" date="2014-03" db="EMBL/GenBank/DDBJ databases">
        <title>Draft genome sequence of the novel thermoacidophilic archaea Acidianus copahuensis ALE1 strain, isolated from Copahue volcanic area in Neuquen Argentina.</title>
        <authorList>
            <person name="Urbieta M.S."/>
            <person name="Rascovan N."/>
            <person name="Castro C."/>
            <person name="Revale S."/>
            <person name="Giaveno M.A."/>
            <person name="Vazquez M.P."/>
            <person name="Donati E.R."/>
        </authorList>
    </citation>
    <scope>NUCLEOTIDE SEQUENCE [LARGE SCALE GENOMIC DNA]</scope>
    <source>
        <strain evidence="4 5">ALE1</strain>
    </source>
</reference>
<feature type="domain" description="CobE/GbiG C-terminal" evidence="1">
    <location>
        <begin position="204"/>
        <end position="316"/>
    </location>
</feature>
<dbReference type="InterPro" id="IPR048775">
    <property type="entry name" value="CbiG-like_linker"/>
</dbReference>
<gene>
    <name evidence="4" type="ORF">CM19_03595</name>
</gene>
<dbReference type="InterPro" id="IPR021744">
    <property type="entry name" value="CbiG_N"/>
</dbReference>
<accession>A0A031LQP7</accession>
<dbReference type="OrthoDB" id="4722at2157"/>
<dbReference type="GO" id="GO:0009236">
    <property type="term" value="P:cobalamin biosynthetic process"/>
    <property type="evidence" value="ECO:0007669"/>
    <property type="project" value="InterPro"/>
</dbReference>
<proteinExistence type="predicted"/>
<organism evidence="4 5">
    <name type="scientific">Candidatus Acidianus copahuensis</name>
    <dbReference type="NCBI Taxonomy" id="1160895"/>
    <lineage>
        <taxon>Archaea</taxon>
        <taxon>Thermoproteota</taxon>
        <taxon>Thermoprotei</taxon>
        <taxon>Sulfolobales</taxon>
        <taxon>Sulfolobaceae</taxon>
        <taxon>Acidianus</taxon>
    </lineage>
</organism>
<dbReference type="InterPro" id="IPR002750">
    <property type="entry name" value="CobE/GbiG_C"/>
</dbReference>
<dbReference type="SUPFAM" id="SSF159672">
    <property type="entry name" value="CbiG N-terminal domain-like"/>
    <property type="match status" value="1"/>
</dbReference>
<dbReference type="InterPro" id="IPR038029">
    <property type="entry name" value="GbiG_N_sf"/>
</dbReference>
<evidence type="ECO:0000259" key="2">
    <source>
        <dbReference type="Pfam" id="PF11760"/>
    </source>
</evidence>
<dbReference type="Pfam" id="PF11760">
    <property type="entry name" value="CbiG_N"/>
    <property type="match status" value="1"/>
</dbReference>
<dbReference type="RefSeq" id="WP_048099031.1">
    <property type="nucleotide sequence ID" value="NZ_JFZT01000020.1"/>
</dbReference>
<name>A0A031LQP7_9CREN</name>
<feature type="domain" description="CbiG-like linker" evidence="3">
    <location>
        <begin position="131"/>
        <end position="201"/>
    </location>
</feature>
<dbReference type="Gene3D" id="3.40.50.11220">
    <property type="match status" value="1"/>
</dbReference>
<dbReference type="AlphaFoldDB" id="A0A031LQP7"/>
<dbReference type="Gene3D" id="3.40.1390.40">
    <property type="match status" value="1"/>
</dbReference>
<dbReference type="Pfam" id="PF21437">
    <property type="entry name" value="CbiG-like_linker"/>
    <property type="match status" value="1"/>
</dbReference>
<dbReference type="Pfam" id="PF01890">
    <property type="entry name" value="CbiG_C"/>
    <property type="match status" value="1"/>
</dbReference>
<evidence type="ECO:0000259" key="3">
    <source>
        <dbReference type="Pfam" id="PF21437"/>
    </source>
</evidence>
<evidence type="ECO:0000313" key="4">
    <source>
        <dbReference type="EMBL" id="EZQ10697.1"/>
    </source>
</evidence>